<keyword evidence="1" id="KW-0812">Transmembrane</keyword>
<comment type="caution">
    <text evidence="2">The sequence shown here is derived from an EMBL/GenBank/DDBJ whole genome shotgun (WGS) entry which is preliminary data.</text>
</comment>
<feature type="transmembrane region" description="Helical" evidence="1">
    <location>
        <begin position="74"/>
        <end position="94"/>
    </location>
</feature>
<feature type="transmembrane region" description="Helical" evidence="1">
    <location>
        <begin position="37"/>
        <end position="58"/>
    </location>
</feature>
<evidence type="ECO:0000313" key="2">
    <source>
        <dbReference type="EMBL" id="GAF80512.1"/>
    </source>
</evidence>
<accession>X0SX89</accession>
<evidence type="ECO:0008006" key="3">
    <source>
        <dbReference type="Google" id="ProtNLM"/>
    </source>
</evidence>
<evidence type="ECO:0000256" key="1">
    <source>
        <dbReference type="SAM" id="Phobius"/>
    </source>
</evidence>
<proteinExistence type="predicted"/>
<protein>
    <recommendedName>
        <fullName evidence="3">Cytochrome C biogenesis protein transmembrane domain-containing protein</fullName>
    </recommendedName>
</protein>
<reference evidence="2" key="1">
    <citation type="journal article" date="2014" name="Front. Microbiol.">
        <title>High frequency of phylogenetically diverse reductive dehalogenase-homologous genes in deep subseafloor sedimentary metagenomes.</title>
        <authorList>
            <person name="Kawai M."/>
            <person name="Futagami T."/>
            <person name="Toyoda A."/>
            <person name="Takaki Y."/>
            <person name="Nishi S."/>
            <person name="Hori S."/>
            <person name="Arai W."/>
            <person name="Tsubouchi T."/>
            <person name="Morono Y."/>
            <person name="Uchiyama I."/>
            <person name="Ito T."/>
            <person name="Fujiyama A."/>
            <person name="Inagaki F."/>
            <person name="Takami H."/>
        </authorList>
    </citation>
    <scope>NUCLEOTIDE SEQUENCE</scope>
    <source>
        <strain evidence="2">Expedition CK06-06</strain>
    </source>
</reference>
<gene>
    <name evidence="2" type="ORF">S01H1_11585</name>
</gene>
<dbReference type="EMBL" id="BARS01005908">
    <property type="protein sequence ID" value="GAF80512.1"/>
    <property type="molecule type" value="Genomic_DNA"/>
</dbReference>
<keyword evidence="1" id="KW-0472">Membrane</keyword>
<name>X0SX89_9ZZZZ</name>
<dbReference type="AlphaFoldDB" id="X0SX89"/>
<sequence length="95" mass="10759">MGAFVTVFLIPCTMGPYLIAGGILSQIELVKTIPWLIAYNLVFITPLILIVYIIYFGFSKIEDVSEWKDRNVRYFHLIAALIMIPIGIAILLGWI</sequence>
<organism evidence="2">
    <name type="scientific">marine sediment metagenome</name>
    <dbReference type="NCBI Taxonomy" id="412755"/>
    <lineage>
        <taxon>unclassified sequences</taxon>
        <taxon>metagenomes</taxon>
        <taxon>ecological metagenomes</taxon>
    </lineage>
</organism>
<keyword evidence="1" id="KW-1133">Transmembrane helix</keyword>